<keyword evidence="3 7" id="KW-0694">RNA-binding</keyword>
<feature type="coiled-coil region" evidence="8">
    <location>
        <begin position="48"/>
        <end position="75"/>
    </location>
</feature>
<name>A0A8J7AVU7_9CYAN</name>
<protein>
    <recommendedName>
        <fullName evidence="6 7">Large ribosomal subunit protein bL9</fullName>
    </recommendedName>
</protein>
<dbReference type="Pfam" id="PF03948">
    <property type="entry name" value="Ribosomal_L9_C"/>
    <property type="match status" value="1"/>
</dbReference>
<dbReference type="EMBL" id="JADEXG010000024">
    <property type="protein sequence ID" value="MBE9077973.1"/>
    <property type="molecule type" value="Genomic_DNA"/>
</dbReference>
<evidence type="ECO:0000259" key="9">
    <source>
        <dbReference type="PROSITE" id="PS00651"/>
    </source>
</evidence>
<dbReference type="GO" id="GO:0003735">
    <property type="term" value="F:structural constituent of ribosome"/>
    <property type="evidence" value="ECO:0007669"/>
    <property type="project" value="InterPro"/>
</dbReference>
<dbReference type="SUPFAM" id="SSF55658">
    <property type="entry name" value="L9 N-domain-like"/>
    <property type="match status" value="1"/>
</dbReference>
<dbReference type="InterPro" id="IPR020594">
    <property type="entry name" value="Ribosomal_bL9_bac/chp"/>
</dbReference>
<dbReference type="InterPro" id="IPR020070">
    <property type="entry name" value="Ribosomal_bL9_N"/>
</dbReference>
<evidence type="ECO:0000256" key="7">
    <source>
        <dbReference type="HAMAP-Rule" id="MF_00503"/>
    </source>
</evidence>
<dbReference type="PANTHER" id="PTHR21368">
    <property type="entry name" value="50S RIBOSOMAL PROTEIN L9"/>
    <property type="match status" value="1"/>
</dbReference>
<evidence type="ECO:0000256" key="6">
    <source>
        <dbReference type="ARBA" id="ARBA00035292"/>
    </source>
</evidence>
<keyword evidence="4 7" id="KW-0689">Ribosomal protein</keyword>
<organism evidence="10 11">
    <name type="scientific">Vasconcelosia minhoensis LEGE 07310</name>
    <dbReference type="NCBI Taxonomy" id="915328"/>
    <lineage>
        <taxon>Bacteria</taxon>
        <taxon>Bacillati</taxon>
        <taxon>Cyanobacteriota</taxon>
        <taxon>Cyanophyceae</taxon>
        <taxon>Nodosilineales</taxon>
        <taxon>Cymatolegaceae</taxon>
        <taxon>Vasconcelosia</taxon>
        <taxon>Vasconcelosia minhoensis</taxon>
    </lineage>
</organism>
<reference evidence="10" key="1">
    <citation type="submission" date="2020-10" db="EMBL/GenBank/DDBJ databases">
        <authorList>
            <person name="Castelo-Branco R."/>
            <person name="Eusebio N."/>
            <person name="Adriana R."/>
            <person name="Vieira A."/>
            <person name="Brugerolle De Fraissinette N."/>
            <person name="Rezende De Castro R."/>
            <person name="Schneider M.P."/>
            <person name="Vasconcelos V."/>
            <person name="Leao P.N."/>
        </authorList>
    </citation>
    <scope>NUCLEOTIDE SEQUENCE</scope>
    <source>
        <strain evidence="10">LEGE 07310</strain>
    </source>
</reference>
<dbReference type="AlphaFoldDB" id="A0A8J7AVU7"/>
<dbReference type="GO" id="GO:0006412">
    <property type="term" value="P:translation"/>
    <property type="evidence" value="ECO:0007669"/>
    <property type="project" value="UniProtKB-UniRule"/>
</dbReference>
<evidence type="ECO:0000256" key="4">
    <source>
        <dbReference type="ARBA" id="ARBA00022980"/>
    </source>
</evidence>
<dbReference type="PROSITE" id="PS00651">
    <property type="entry name" value="RIBOSOMAL_L9"/>
    <property type="match status" value="1"/>
</dbReference>
<evidence type="ECO:0000256" key="3">
    <source>
        <dbReference type="ARBA" id="ARBA00022884"/>
    </source>
</evidence>
<dbReference type="Gene3D" id="3.40.5.10">
    <property type="entry name" value="Ribosomal protein L9, N-terminal domain"/>
    <property type="match status" value="1"/>
</dbReference>
<dbReference type="InterPro" id="IPR036791">
    <property type="entry name" value="Ribosomal_bL9_C_sf"/>
</dbReference>
<evidence type="ECO:0000256" key="2">
    <source>
        <dbReference type="ARBA" id="ARBA00022730"/>
    </source>
</evidence>
<dbReference type="NCBIfam" id="TIGR00158">
    <property type="entry name" value="L9"/>
    <property type="match status" value="1"/>
</dbReference>
<dbReference type="GO" id="GO:1990904">
    <property type="term" value="C:ribonucleoprotein complex"/>
    <property type="evidence" value="ECO:0007669"/>
    <property type="project" value="UniProtKB-KW"/>
</dbReference>
<sequence>MAKRVQLVLNQDVSKLGKTGDLVEVAPGYARNYLMPRSMAYRATPGVLKQVERRREAERQRLEAIKQEAEATRTALDTIGLFTVRKPVGENEAIFGTVTAADVAEAVEETSGKEIDRRNITLPDINKLGEYRVDVKLHSEVTATINLRVAAA</sequence>
<evidence type="ECO:0000256" key="1">
    <source>
        <dbReference type="ARBA" id="ARBA00010605"/>
    </source>
</evidence>
<evidence type="ECO:0000313" key="10">
    <source>
        <dbReference type="EMBL" id="MBE9077973.1"/>
    </source>
</evidence>
<comment type="similarity">
    <text evidence="1 7">Belongs to the bacterial ribosomal protein bL9 family.</text>
</comment>
<keyword evidence="2 7" id="KW-0699">rRNA-binding</keyword>
<keyword evidence="5 7" id="KW-0687">Ribonucleoprotein</keyword>
<dbReference type="InterPro" id="IPR000244">
    <property type="entry name" value="Ribosomal_bL9"/>
</dbReference>
<dbReference type="GO" id="GO:0019843">
    <property type="term" value="F:rRNA binding"/>
    <property type="evidence" value="ECO:0007669"/>
    <property type="project" value="UniProtKB-UniRule"/>
</dbReference>
<dbReference type="HAMAP" id="MF_00503">
    <property type="entry name" value="Ribosomal_bL9"/>
    <property type="match status" value="1"/>
</dbReference>
<dbReference type="RefSeq" id="WP_193907325.1">
    <property type="nucleotide sequence ID" value="NZ_JADEXG010000024.1"/>
</dbReference>
<dbReference type="Pfam" id="PF01281">
    <property type="entry name" value="Ribosomal_L9_N"/>
    <property type="match status" value="1"/>
</dbReference>
<dbReference type="InterPro" id="IPR020069">
    <property type="entry name" value="Ribosomal_bL9_C"/>
</dbReference>
<gene>
    <name evidence="7 10" type="primary">rplI</name>
    <name evidence="7" type="synonym">rpl9</name>
    <name evidence="10" type="ORF">IQ241_11830</name>
</gene>
<keyword evidence="8" id="KW-0175">Coiled coil</keyword>
<comment type="function">
    <text evidence="7">Binds to the 23S rRNA.</text>
</comment>
<feature type="domain" description="Ribosomal protein L9" evidence="9">
    <location>
        <begin position="17"/>
        <end position="44"/>
    </location>
</feature>
<keyword evidence="11" id="KW-1185">Reference proteome</keyword>
<dbReference type="GO" id="GO:0005840">
    <property type="term" value="C:ribosome"/>
    <property type="evidence" value="ECO:0007669"/>
    <property type="project" value="UniProtKB-KW"/>
</dbReference>
<proteinExistence type="inferred from homology"/>
<dbReference type="InterPro" id="IPR036935">
    <property type="entry name" value="Ribosomal_bL9_N_sf"/>
</dbReference>
<evidence type="ECO:0000256" key="5">
    <source>
        <dbReference type="ARBA" id="ARBA00023274"/>
    </source>
</evidence>
<accession>A0A8J7AVU7</accession>
<dbReference type="Gene3D" id="3.10.430.100">
    <property type="entry name" value="Ribosomal protein L9, C-terminal domain"/>
    <property type="match status" value="1"/>
</dbReference>
<dbReference type="SUPFAM" id="SSF55653">
    <property type="entry name" value="Ribosomal protein L9 C-domain"/>
    <property type="match status" value="1"/>
</dbReference>
<dbReference type="FunFam" id="3.40.5.10:FF:000003">
    <property type="entry name" value="50S ribosomal protein L9"/>
    <property type="match status" value="1"/>
</dbReference>
<evidence type="ECO:0000313" key="11">
    <source>
        <dbReference type="Proteomes" id="UP000636505"/>
    </source>
</evidence>
<comment type="caution">
    <text evidence="10">The sequence shown here is derived from an EMBL/GenBank/DDBJ whole genome shotgun (WGS) entry which is preliminary data.</text>
</comment>
<dbReference type="Proteomes" id="UP000636505">
    <property type="component" value="Unassembled WGS sequence"/>
</dbReference>
<dbReference type="InterPro" id="IPR009027">
    <property type="entry name" value="Ribosomal_bL9/RNase_H1_N"/>
</dbReference>
<evidence type="ECO:0000256" key="8">
    <source>
        <dbReference type="SAM" id="Coils"/>
    </source>
</evidence>